<gene>
    <name evidence="1" type="ORF">JOF35_003838</name>
</gene>
<proteinExistence type="predicted"/>
<comment type="caution">
    <text evidence="1">The sequence shown here is derived from an EMBL/GenBank/DDBJ whole genome shotgun (WGS) entry which is preliminary data.</text>
</comment>
<dbReference type="Proteomes" id="UP001234880">
    <property type="component" value="Unassembled WGS sequence"/>
</dbReference>
<organism evidence="1 2">
    <name type="scientific">Streptomyces demainii</name>
    <dbReference type="NCBI Taxonomy" id="588122"/>
    <lineage>
        <taxon>Bacteria</taxon>
        <taxon>Bacillati</taxon>
        <taxon>Actinomycetota</taxon>
        <taxon>Actinomycetes</taxon>
        <taxon>Kitasatosporales</taxon>
        <taxon>Streptomycetaceae</taxon>
        <taxon>Streptomyces</taxon>
    </lineage>
</organism>
<sequence length="111" mass="12666">MKTSLHKPITHEGTKPADLVGLLVLVRPYYHVPDGRSSLRSVRSPYTFEARVIETFSDEMVKVRFTWASDSAPWRMEAIFYPRELHRTGGWFPMCRCPACAGDGIHEERGA</sequence>
<keyword evidence="2" id="KW-1185">Reference proteome</keyword>
<dbReference type="EMBL" id="JAURUE010000001">
    <property type="protein sequence ID" value="MDP9611561.1"/>
    <property type="molecule type" value="Genomic_DNA"/>
</dbReference>
<evidence type="ECO:0000313" key="1">
    <source>
        <dbReference type="EMBL" id="MDP9611561.1"/>
    </source>
</evidence>
<accession>A0ABT9KT11</accession>
<dbReference type="RefSeq" id="WP_307110849.1">
    <property type="nucleotide sequence ID" value="NZ_JAURUE010000001.1"/>
</dbReference>
<evidence type="ECO:0000313" key="2">
    <source>
        <dbReference type="Proteomes" id="UP001234880"/>
    </source>
</evidence>
<name>A0ABT9KT11_9ACTN</name>
<protein>
    <submittedName>
        <fullName evidence="1">Uncharacterized protein</fullName>
    </submittedName>
</protein>
<reference evidence="1 2" key="1">
    <citation type="submission" date="2023-07" db="EMBL/GenBank/DDBJ databases">
        <title>Sequencing the genomes of 1000 actinobacteria strains.</title>
        <authorList>
            <person name="Klenk H.-P."/>
        </authorList>
    </citation>
    <scope>NUCLEOTIDE SEQUENCE [LARGE SCALE GENOMIC DNA]</scope>
    <source>
        <strain evidence="1 2">DSM 41600</strain>
    </source>
</reference>